<keyword evidence="2" id="KW-0812">Transmembrane</keyword>
<reference evidence="3 4" key="1">
    <citation type="submission" date="2016-10" db="EMBL/GenBank/DDBJ databases">
        <authorList>
            <person name="de Groot N.N."/>
        </authorList>
    </citation>
    <scope>NUCLEOTIDE SEQUENCE [LARGE SCALE GENOMIC DNA]</scope>
    <source>
        <strain evidence="3 4">DSM 43357</strain>
    </source>
</reference>
<dbReference type="Proteomes" id="UP000198953">
    <property type="component" value="Unassembled WGS sequence"/>
</dbReference>
<dbReference type="STRING" id="46177.SAMN05660976_00843"/>
<evidence type="ECO:0000313" key="4">
    <source>
        <dbReference type="Proteomes" id="UP000198953"/>
    </source>
</evidence>
<keyword evidence="4" id="KW-1185">Reference proteome</keyword>
<sequence>MKPFSIVVTTALVVAIGWMLGPGAPWWLEHVDGVTSLTGKDLAAAVDAVRGRVLAVATGLAALGALFYTARNADTARRTFQLSERGHVTDRYGKAVEQLGSAQAPVRLGGLHALEQLAQDNPGPEFRQTVVDVICAYLRMPYTPPADATDPAEPAVPRAAVAGVSAPSTGRDPHEERQVRLTAQRILHAGTSSSLEMLGRSTGR</sequence>
<evidence type="ECO:0000313" key="3">
    <source>
        <dbReference type="EMBL" id="SEK63068.1"/>
    </source>
</evidence>
<dbReference type="EMBL" id="FOBF01000002">
    <property type="protein sequence ID" value="SEK63068.1"/>
    <property type="molecule type" value="Genomic_DNA"/>
</dbReference>
<proteinExistence type="predicted"/>
<name>A0A1H7IKZ1_9ACTN</name>
<gene>
    <name evidence="3" type="ORF">SAMN05660976_00843</name>
</gene>
<dbReference type="RefSeq" id="WP_177227216.1">
    <property type="nucleotide sequence ID" value="NZ_FOBF01000002.1"/>
</dbReference>
<organism evidence="3 4">
    <name type="scientific">Nonomuraea pusilla</name>
    <dbReference type="NCBI Taxonomy" id="46177"/>
    <lineage>
        <taxon>Bacteria</taxon>
        <taxon>Bacillati</taxon>
        <taxon>Actinomycetota</taxon>
        <taxon>Actinomycetes</taxon>
        <taxon>Streptosporangiales</taxon>
        <taxon>Streptosporangiaceae</taxon>
        <taxon>Nonomuraea</taxon>
    </lineage>
</organism>
<evidence type="ECO:0000256" key="1">
    <source>
        <dbReference type="SAM" id="MobiDB-lite"/>
    </source>
</evidence>
<protein>
    <submittedName>
        <fullName evidence="3">Uncharacterized protein</fullName>
    </submittedName>
</protein>
<feature type="transmembrane region" description="Helical" evidence="2">
    <location>
        <begin position="48"/>
        <end position="68"/>
    </location>
</feature>
<dbReference type="AlphaFoldDB" id="A0A1H7IKZ1"/>
<evidence type="ECO:0000256" key="2">
    <source>
        <dbReference type="SAM" id="Phobius"/>
    </source>
</evidence>
<feature type="transmembrane region" description="Helical" evidence="2">
    <location>
        <begin position="7"/>
        <end position="28"/>
    </location>
</feature>
<accession>A0A1H7IKZ1</accession>
<feature type="region of interest" description="Disordered" evidence="1">
    <location>
        <begin position="184"/>
        <end position="204"/>
    </location>
</feature>
<keyword evidence="2" id="KW-1133">Transmembrane helix</keyword>
<keyword evidence="2" id="KW-0472">Membrane</keyword>